<feature type="transmembrane region" description="Helical" evidence="2">
    <location>
        <begin position="216"/>
        <end position="244"/>
    </location>
</feature>
<gene>
    <name evidence="3" type="ORF">GCM10010430_36920</name>
</gene>
<keyword evidence="2" id="KW-0812">Transmembrane</keyword>
<feature type="transmembrane region" description="Helical" evidence="2">
    <location>
        <begin position="312"/>
        <end position="331"/>
    </location>
</feature>
<feature type="transmembrane region" description="Helical" evidence="2">
    <location>
        <begin position="281"/>
        <end position="300"/>
    </location>
</feature>
<protein>
    <recommendedName>
        <fullName evidence="5">Peptide zinc metalloprotease protein</fullName>
    </recommendedName>
</protein>
<evidence type="ECO:0000313" key="4">
    <source>
        <dbReference type="Proteomes" id="UP001500305"/>
    </source>
</evidence>
<keyword evidence="4" id="KW-1185">Reference proteome</keyword>
<accession>A0ABP5R4A8</accession>
<feature type="transmembrane region" description="Helical" evidence="2">
    <location>
        <begin position="184"/>
        <end position="204"/>
    </location>
</feature>
<proteinExistence type="predicted"/>
<organism evidence="3 4">
    <name type="scientific">Kitasatospora cystarginea</name>
    <dbReference type="NCBI Taxonomy" id="58350"/>
    <lineage>
        <taxon>Bacteria</taxon>
        <taxon>Bacillati</taxon>
        <taxon>Actinomycetota</taxon>
        <taxon>Actinomycetes</taxon>
        <taxon>Kitasatosporales</taxon>
        <taxon>Streptomycetaceae</taxon>
        <taxon>Kitasatospora</taxon>
    </lineage>
</organism>
<dbReference type="PANTHER" id="PTHR13325:SF3">
    <property type="entry name" value="MEMBRANE-BOUND TRANSCRIPTION FACTOR SITE-2 PROTEASE"/>
    <property type="match status" value="1"/>
</dbReference>
<dbReference type="Proteomes" id="UP001500305">
    <property type="component" value="Unassembled WGS sequence"/>
</dbReference>
<keyword evidence="2" id="KW-1133">Transmembrane helix</keyword>
<evidence type="ECO:0000313" key="3">
    <source>
        <dbReference type="EMBL" id="GAA2250676.1"/>
    </source>
</evidence>
<feature type="transmembrane region" description="Helical" evidence="2">
    <location>
        <begin position="410"/>
        <end position="428"/>
    </location>
</feature>
<feature type="region of interest" description="Disordered" evidence="1">
    <location>
        <begin position="1"/>
        <end position="55"/>
    </location>
</feature>
<sequence>MTPGGAGPRRSPPRVPAPAPVLGRSRVPERPEGETLTSDTAVAPQEGNGTGGEYVSRPRLADDVFVHPPISVDAPWIIQRGEHYLRVGADLARLAQAADGTRGHEELAAVLGARWTTAAVDTGVRKLVAAKVFHGGADMHRSAPRRLPRLKVVPPLTVQLTVVHPQRLLSGVLPAMALLGLKRWGVIGALLAAGGLAALAGLGPELSGLLGRPLPLSVYAGVIVAMLVASALHELSHAAVLAYYGGRPSRMGVMLFYLSPAFFCDVSDGWRLSRNEQRVRVSLAGIATQWVIAGSAALAALVPPPGRWQDGLLLFATACYLGGTVNLLPVVRLDGYLALMSHLDIPHLRDRAMADARHRIARLLYGGRYRPELPQLRWAVAFGLACMAAPLFIVIPALGNFASLLQRMGTAGAILMVCASGYLIWLLVRGVVRTAVEARTAGATRWRIALSATAVTAAVVCALLFVRIPCTVAGGYTVRDGGQVELLLPSSVDRSVIHAGTAVHLYRAGLMGRTTTGEAVIGSERSTATTAPLSAFAPVTSTTLSLPAAAYPLITTRPPSDRTGNAQLALGKSTLAHWLYDTYLAPCWR</sequence>
<dbReference type="NCBIfam" id="NF041824">
    <property type="entry name" value="daptide_HExxH"/>
    <property type="match status" value="1"/>
</dbReference>
<evidence type="ECO:0008006" key="5">
    <source>
        <dbReference type="Google" id="ProtNLM"/>
    </source>
</evidence>
<feature type="transmembrane region" description="Helical" evidence="2">
    <location>
        <begin position="448"/>
        <end position="466"/>
    </location>
</feature>
<name>A0ABP5R4A8_9ACTN</name>
<dbReference type="PANTHER" id="PTHR13325">
    <property type="entry name" value="PROTEASE M50 MEMBRANE-BOUND TRANSCRIPTION FACTOR SITE 2 PROTEASE"/>
    <property type="match status" value="1"/>
</dbReference>
<reference evidence="4" key="1">
    <citation type="journal article" date="2019" name="Int. J. Syst. Evol. Microbiol.">
        <title>The Global Catalogue of Microorganisms (GCM) 10K type strain sequencing project: providing services to taxonomists for standard genome sequencing and annotation.</title>
        <authorList>
            <consortium name="The Broad Institute Genomics Platform"/>
            <consortium name="The Broad Institute Genome Sequencing Center for Infectious Disease"/>
            <person name="Wu L."/>
            <person name="Ma J."/>
        </authorList>
    </citation>
    <scope>NUCLEOTIDE SEQUENCE [LARGE SCALE GENOMIC DNA]</scope>
    <source>
        <strain evidence="4">JCM 7356</strain>
    </source>
</reference>
<dbReference type="EMBL" id="BAAATR010000015">
    <property type="protein sequence ID" value="GAA2250676.1"/>
    <property type="molecule type" value="Genomic_DNA"/>
</dbReference>
<evidence type="ECO:0000256" key="1">
    <source>
        <dbReference type="SAM" id="MobiDB-lite"/>
    </source>
</evidence>
<comment type="caution">
    <text evidence="3">The sequence shown here is derived from an EMBL/GenBank/DDBJ whole genome shotgun (WGS) entry which is preliminary data.</text>
</comment>
<keyword evidence="2" id="KW-0472">Membrane</keyword>
<dbReference type="InterPro" id="IPR049694">
    <property type="entry name" value="Daptide_HExxH"/>
</dbReference>
<feature type="transmembrane region" description="Helical" evidence="2">
    <location>
        <begin position="378"/>
        <end position="398"/>
    </location>
</feature>
<evidence type="ECO:0000256" key="2">
    <source>
        <dbReference type="SAM" id="Phobius"/>
    </source>
</evidence>
<dbReference type="InterPro" id="IPR001193">
    <property type="entry name" value="MBTPS2"/>
</dbReference>